<dbReference type="Proteomes" id="UP000017747">
    <property type="component" value="Unassembled WGS sequence"/>
</dbReference>
<dbReference type="OrthoDB" id="1100174at2"/>
<dbReference type="STRING" id="994573.T472_0218295"/>
<dbReference type="RefSeq" id="WP_023387461.1">
    <property type="nucleotide sequence ID" value="NZ_AXUN02000223.1"/>
</dbReference>
<keyword evidence="1" id="KW-0472">Membrane</keyword>
<gene>
    <name evidence="2" type="ORF">T472_0218295</name>
</gene>
<keyword evidence="1" id="KW-1133">Transmembrane helix</keyword>
<organism evidence="2 3">
    <name type="scientific">Youngiibacter fragilis 232.1</name>
    <dbReference type="NCBI Taxonomy" id="994573"/>
    <lineage>
        <taxon>Bacteria</taxon>
        <taxon>Bacillati</taxon>
        <taxon>Bacillota</taxon>
        <taxon>Clostridia</taxon>
        <taxon>Eubacteriales</taxon>
        <taxon>Clostridiaceae</taxon>
        <taxon>Youngiibacter</taxon>
    </lineage>
</organism>
<name>V7HYW1_9CLOT</name>
<feature type="transmembrane region" description="Helical" evidence="1">
    <location>
        <begin position="7"/>
        <end position="29"/>
    </location>
</feature>
<protein>
    <recommendedName>
        <fullName evidence="4">DUF2975 domain-containing protein</fullName>
    </recommendedName>
</protein>
<feature type="transmembrane region" description="Helical" evidence="1">
    <location>
        <begin position="49"/>
        <end position="72"/>
    </location>
</feature>
<sequence>MKRFAIPILRFGFILGAGIVLLICATVLPELAEFYAEIAPEWAYLRYPLLLAIYSTLIPFMAAVFFAMKLTFIIQRSDEFSNNAVFCLKAIRVCAFVLVAMYFTGTAIMARLVDISPPIGLLVLMIILASIMVGSFAGILEELLRKVIGYKEEIELTV</sequence>
<dbReference type="Pfam" id="PF11188">
    <property type="entry name" value="DUF2975"/>
    <property type="match status" value="1"/>
</dbReference>
<dbReference type="AlphaFoldDB" id="V7HYW1"/>
<evidence type="ECO:0008006" key="4">
    <source>
        <dbReference type="Google" id="ProtNLM"/>
    </source>
</evidence>
<comment type="caution">
    <text evidence="2">The sequence shown here is derived from an EMBL/GenBank/DDBJ whole genome shotgun (WGS) entry which is preliminary data.</text>
</comment>
<proteinExistence type="predicted"/>
<feature type="transmembrane region" description="Helical" evidence="1">
    <location>
        <begin position="93"/>
        <end position="113"/>
    </location>
</feature>
<keyword evidence="1" id="KW-0812">Transmembrane</keyword>
<evidence type="ECO:0000256" key="1">
    <source>
        <dbReference type="SAM" id="Phobius"/>
    </source>
</evidence>
<accession>V7HYW1</accession>
<reference evidence="2 3" key="1">
    <citation type="journal article" date="2014" name="Genome Announc.">
        <title>Genome Sequence of Youngiibacter fragilis, the Type Strain of the Genus Youngiibacter.</title>
        <authorList>
            <person name="Wawrik C.B."/>
            <person name="Callaghan A.V."/>
            <person name="Stamps B.W."/>
            <person name="Wawrik B."/>
        </authorList>
    </citation>
    <scope>NUCLEOTIDE SEQUENCE [LARGE SCALE GENOMIC DNA]</scope>
    <source>
        <strain evidence="2 3">232.1</strain>
    </source>
</reference>
<feature type="transmembrane region" description="Helical" evidence="1">
    <location>
        <begin position="119"/>
        <end position="140"/>
    </location>
</feature>
<dbReference type="EMBL" id="AXUN02000223">
    <property type="protein sequence ID" value="ETA79155.1"/>
    <property type="molecule type" value="Genomic_DNA"/>
</dbReference>
<dbReference type="InterPro" id="IPR021354">
    <property type="entry name" value="DUF2975"/>
</dbReference>
<keyword evidence="3" id="KW-1185">Reference proteome</keyword>
<evidence type="ECO:0000313" key="2">
    <source>
        <dbReference type="EMBL" id="ETA79155.1"/>
    </source>
</evidence>
<evidence type="ECO:0000313" key="3">
    <source>
        <dbReference type="Proteomes" id="UP000017747"/>
    </source>
</evidence>